<dbReference type="GO" id="GO:0005635">
    <property type="term" value="C:nuclear envelope"/>
    <property type="evidence" value="ECO:0007669"/>
    <property type="project" value="TreeGrafter"/>
</dbReference>
<dbReference type="GO" id="GO:0005654">
    <property type="term" value="C:nucleoplasm"/>
    <property type="evidence" value="ECO:0007669"/>
    <property type="project" value="TreeGrafter"/>
</dbReference>
<dbReference type="GO" id="GO:0005829">
    <property type="term" value="C:cytosol"/>
    <property type="evidence" value="ECO:0007669"/>
    <property type="project" value="TreeGrafter"/>
</dbReference>
<feature type="domain" description="PLA2c" evidence="4">
    <location>
        <begin position="1"/>
        <end position="584"/>
    </location>
</feature>
<evidence type="ECO:0000256" key="3">
    <source>
        <dbReference type="PROSITE-ProRule" id="PRU00555"/>
    </source>
</evidence>
<sequence>MATEVNNEVRLSSDLSEGEIKATKNRRGRVQMCLLEEFGVHFDENSVPNIVVLGSGGGLRAMIALLGTLVELKNQNILDAVMYLCGVSGSTWCMSMLYTDWKWSEKLKSLEENLIKILTVDSWDIWKAIEYLEESSEDENYSLTDVWACVVYKILHQFDENKLTDYSDASDTGINPYPIYAAVDKEKLTEAGASSPETWFEFTSHEAGYTALGAFVSTENFGSKFENGKLMEKKKKKTICYMQGLWGSAFGSMEEILKAILDYIKWLLQSLLSSCETRICSPYGYGHESMSNTTEFSQTVLLLLELQLCAVSGRDPEEVFNKLLKILSEDEKKRASYQMCLKVHKTWVMNTKEERIESCVNLCKEIEKEFRECLGQEGTPEEMSRSLHAGLWSIFRILIKTMKCILNWMWGTTNNFLYKCPNIQSSHLLENKTISLIDAGLAINSAYPLVLKKQRQTDLILSFDFSSGDPFETVEKAADYCQKNGIPFPKIEKEEMDKESPSDCYIFRGDKSCPTVMHFPLFNEVNCSDKIEEYRSNFSTFNMSYSETNIKDLLAKAKLNVSNNSKRILQEIQLLLSSSYTNKF</sequence>
<evidence type="ECO:0000259" key="4">
    <source>
        <dbReference type="PROSITE" id="PS51210"/>
    </source>
</evidence>
<dbReference type="GO" id="GO:0005544">
    <property type="term" value="F:calcium-dependent phospholipid binding"/>
    <property type="evidence" value="ECO:0007669"/>
    <property type="project" value="TreeGrafter"/>
</dbReference>
<keyword evidence="3" id="KW-0442">Lipid degradation</keyword>
<dbReference type="Gene3D" id="3.40.1090.10">
    <property type="entry name" value="Cytosolic phospholipase A2 catalytic domain"/>
    <property type="match status" value="1"/>
</dbReference>
<dbReference type="PANTHER" id="PTHR10728">
    <property type="entry name" value="CYTOSOLIC PHOSPHOLIPASE A2"/>
    <property type="match status" value="1"/>
</dbReference>
<organism evidence="5 6">
    <name type="scientific">Cairina moschata</name>
    <name type="common">Muscovy duck</name>
    <dbReference type="NCBI Taxonomy" id="8855"/>
    <lineage>
        <taxon>Eukaryota</taxon>
        <taxon>Metazoa</taxon>
        <taxon>Chordata</taxon>
        <taxon>Craniata</taxon>
        <taxon>Vertebrata</taxon>
        <taxon>Euteleostomi</taxon>
        <taxon>Archelosauria</taxon>
        <taxon>Archosauria</taxon>
        <taxon>Dinosauria</taxon>
        <taxon>Saurischia</taxon>
        <taxon>Theropoda</taxon>
        <taxon>Coelurosauria</taxon>
        <taxon>Aves</taxon>
        <taxon>Neognathae</taxon>
        <taxon>Galloanserae</taxon>
        <taxon>Anseriformes</taxon>
        <taxon>Anatidae</taxon>
        <taxon>Anatinae</taxon>
        <taxon>Cairina</taxon>
    </lineage>
</organism>
<dbReference type="GO" id="GO:0005509">
    <property type="term" value="F:calcium ion binding"/>
    <property type="evidence" value="ECO:0007669"/>
    <property type="project" value="TreeGrafter"/>
</dbReference>
<reference evidence="5" key="1">
    <citation type="submission" date="2025-08" db="UniProtKB">
        <authorList>
            <consortium name="Ensembl"/>
        </authorList>
    </citation>
    <scope>IDENTIFICATION</scope>
</reference>
<evidence type="ECO:0000313" key="5">
    <source>
        <dbReference type="Ensembl" id="ENSCMMP00000017179.1"/>
    </source>
</evidence>
<name>A0A8C3CAV2_CAIMO</name>
<dbReference type="InterPro" id="IPR002642">
    <property type="entry name" value="LysoPLipase_cat_dom"/>
</dbReference>
<dbReference type="SMART" id="SM00022">
    <property type="entry name" value="PLAc"/>
    <property type="match status" value="1"/>
</dbReference>
<reference evidence="5" key="2">
    <citation type="submission" date="2025-09" db="UniProtKB">
        <authorList>
            <consortium name="Ensembl"/>
        </authorList>
    </citation>
    <scope>IDENTIFICATION</scope>
</reference>
<dbReference type="SUPFAM" id="SSF52151">
    <property type="entry name" value="FabD/lysophospholipase-like"/>
    <property type="match status" value="1"/>
</dbReference>
<evidence type="ECO:0000313" key="6">
    <source>
        <dbReference type="Proteomes" id="UP000694556"/>
    </source>
</evidence>
<dbReference type="AlphaFoldDB" id="A0A8C3CAV2"/>
<evidence type="ECO:0000256" key="2">
    <source>
        <dbReference type="ARBA" id="ARBA00023098"/>
    </source>
</evidence>
<dbReference type="PROSITE" id="PS51210">
    <property type="entry name" value="PLA2C"/>
    <property type="match status" value="1"/>
</dbReference>
<protein>
    <recommendedName>
        <fullName evidence="4">PLA2c domain-containing protein</fullName>
    </recommendedName>
</protein>
<dbReference type="GO" id="GO:0046475">
    <property type="term" value="P:glycerophospholipid catabolic process"/>
    <property type="evidence" value="ECO:0007669"/>
    <property type="project" value="TreeGrafter"/>
</dbReference>
<keyword evidence="1 3" id="KW-0378">Hydrolase</keyword>
<dbReference type="PANTHER" id="PTHR10728:SF39">
    <property type="entry name" value="CYTOSOLIC PHOSPHOLIPASE A2 GAMMA"/>
    <property type="match status" value="1"/>
</dbReference>
<dbReference type="InterPro" id="IPR016035">
    <property type="entry name" value="Acyl_Trfase/lysoPLipase"/>
</dbReference>
<keyword evidence="2 3" id="KW-0443">Lipid metabolism</keyword>
<dbReference type="Proteomes" id="UP000694556">
    <property type="component" value="Unassembled WGS sequence"/>
</dbReference>
<dbReference type="Pfam" id="PF01735">
    <property type="entry name" value="PLA2_B"/>
    <property type="match status" value="1"/>
</dbReference>
<dbReference type="Ensembl" id="ENSCMMT00000018892.1">
    <property type="protein sequence ID" value="ENSCMMP00000017179.1"/>
    <property type="gene ID" value="ENSCMMG00000010940.1"/>
</dbReference>
<proteinExistence type="predicted"/>
<keyword evidence="6" id="KW-1185">Reference proteome</keyword>
<dbReference type="GO" id="GO:0047498">
    <property type="term" value="F:calcium-dependent phospholipase A2 activity"/>
    <property type="evidence" value="ECO:0007669"/>
    <property type="project" value="TreeGrafter"/>
</dbReference>
<evidence type="ECO:0000256" key="1">
    <source>
        <dbReference type="ARBA" id="ARBA00022801"/>
    </source>
</evidence>
<accession>A0A8C3CAV2</accession>